<organism evidence="1 2">
    <name type="scientific">Diphasiastrum complanatum</name>
    <name type="common">Issler's clubmoss</name>
    <name type="synonym">Lycopodium complanatum</name>
    <dbReference type="NCBI Taxonomy" id="34168"/>
    <lineage>
        <taxon>Eukaryota</taxon>
        <taxon>Viridiplantae</taxon>
        <taxon>Streptophyta</taxon>
        <taxon>Embryophyta</taxon>
        <taxon>Tracheophyta</taxon>
        <taxon>Lycopodiopsida</taxon>
        <taxon>Lycopodiales</taxon>
        <taxon>Lycopodiaceae</taxon>
        <taxon>Lycopodioideae</taxon>
        <taxon>Diphasiastrum</taxon>
    </lineage>
</organism>
<reference evidence="2" key="1">
    <citation type="journal article" date="2024" name="Proc. Natl. Acad. Sci. U.S.A.">
        <title>Extraordinary preservation of gene collinearity over three hundred million years revealed in homosporous lycophytes.</title>
        <authorList>
            <person name="Li C."/>
            <person name="Wickell D."/>
            <person name="Kuo L.Y."/>
            <person name="Chen X."/>
            <person name="Nie B."/>
            <person name="Liao X."/>
            <person name="Peng D."/>
            <person name="Ji J."/>
            <person name="Jenkins J."/>
            <person name="Williams M."/>
            <person name="Shu S."/>
            <person name="Plott C."/>
            <person name="Barry K."/>
            <person name="Rajasekar S."/>
            <person name="Grimwood J."/>
            <person name="Han X."/>
            <person name="Sun S."/>
            <person name="Hou Z."/>
            <person name="He W."/>
            <person name="Dai G."/>
            <person name="Sun C."/>
            <person name="Schmutz J."/>
            <person name="Leebens-Mack J.H."/>
            <person name="Li F.W."/>
            <person name="Wang L."/>
        </authorList>
    </citation>
    <scope>NUCLEOTIDE SEQUENCE [LARGE SCALE GENOMIC DNA]</scope>
    <source>
        <strain evidence="2">cv. PW_Plant_1</strain>
    </source>
</reference>
<evidence type="ECO:0000313" key="1">
    <source>
        <dbReference type="EMBL" id="KAJ7550817.1"/>
    </source>
</evidence>
<name>A0ACC2DA45_DIPCM</name>
<gene>
    <name evidence="1" type="ORF">O6H91_07G119700</name>
</gene>
<sequence length="456" mass="51118">MSGPVAQSCCTFLVPWITKNRIMVCLLLVNLVLIFLYFDVRQSSSLSSPNPGGKPEEINTDSSSHAPDSIINADFGDPVIFEPYWLEYGIDMAIPAWHSISYLSSHRQISPLIEDCLVDEIRSVHRLVGNAVTQNRHIIIGAGSSQLLQAAFYALSVNDQSPPLKVVSACPFYSAYPLMTDFVQSKLYEWAGDAMDFESTSTRDGYIEIVNYPNNPDGTIRHAVVNGSSGGLIHDLAYYWPQYTPITSPADHDIMLFSLSKFSGHAGSRAGWAIVKDLKVAQLMSKHIMFNTIGLSRDAQARAAHIMRYVVHQYSQKGSAPYRLKTGPDNTTLLFHHAYDTLEHRWKELRDLVVSGARFTLQDYPLAFCTFFGETTTTHPAFAWLKCEQDRDCEELLNSVNIRSRGAHLFGILDPQYTRISMILSLKEFTVLLSRLALLNNSSQTNCESMELTTKR</sequence>
<dbReference type="Proteomes" id="UP001162992">
    <property type="component" value="Chromosome 7"/>
</dbReference>
<keyword evidence="2" id="KW-1185">Reference proteome</keyword>
<evidence type="ECO:0000313" key="2">
    <source>
        <dbReference type="Proteomes" id="UP001162992"/>
    </source>
</evidence>
<protein>
    <submittedName>
        <fullName evidence="1">Uncharacterized protein</fullName>
    </submittedName>
</protein>
<proteinExistence type="predicted"/>
<accession>A0ACC2DA45</accession>
<comment type="caution">
    <text evidence="1">The sequence shown here is derived from an EMBL/GenBank/DDBJ whole genome shotgun (WGS) entry which is preliminary data.</text>
</comment>
<dbReference type="EMBL" id="CM055098">
    <property type="protein sequence ID" value="KAJ7550817.1"/>
    <property type="molecule type" value="Genomic_DNA"/>
</dbReference>